<keyword evidence="10" id="KW-0472">Membrane</keyword>
<feature type="compositionally biased region" description="Acidic residues" evidence="9">
    <location>
        <begin position="68"/>
        <end position="78"/>
    </location>
</feature>
<comment type="catalytic activity">
    <reaction evidence="1">
        <text>S-ubiquitinyl-[E2 ubiquitin-conjugating enzyme]-L-cysteine + [acceptor protein]-L-lysine = [E2 ubiquitin-conjugating enzyme]-L-cysteine + N(6)-ubiquitinyl-[acceptor protein]-L-lysine.</text>
        <dbReference type="EC" id="2.3.2.27"/>
    </reaction>
</comment>
<evidence type="ECO:0000313" key="12">
    <source>
        <dbReference type="EMBL" id="CAE0463718.1"/>
    </source>
</evidence>
<organism evidence="12">
    <name type="scientific">Chaetoceros debilis</name>
    <dbReference type="NCBI Taxonomy" id="122233"/>
    <lineage>
        <taxon>Eukaryota</taxon>
        <taxon>Sar</taxon>
        <taxon>Stramenopiles</taxon>
        <taxon>Ochrophyta</taxon>
        <taxon>Bacillariophyta</taxon>
        <taxon>Coscinodiscophyceae</taxon>
        <taxon>Chaetocerotophycidae</taxon>
        <taxon>Chaetocerotales</taxon>
        <taxon>Chaetocerotaceae</taxon>
        <taxon>Chaetoceros</taxon>
    </lineage>
</organism>
<dbReference type="SUPFAM" id="SSF57850">
    <property type="entry name" value="RING/U-box"/>
    <property type="match status" value="1"/>
</dbReference>
<evidence type="ECO:0000256" key="7">
    <source>
        <dbReference type="ARBA" id="ARBA00022833"/>
    </source>
</evidence>
<dbReference type="AlphaFoldDB" id="A0A6S8TLV7"/>
<dbReference type="EC" id="2.3.2.27" evidence="2"/>
<keyword evidence="3" id="KW-0808">Transferase</keyword>
<dbReference type="PROSITE" id="PS50089">
    <property type="entry name" value="ZF_RING_2"/>
    <property type="match status" value="1"/>
</dbReference>
<dbReference type="CDD" id="cd16454">
    <property type="entry name" value="RING-H2_PA-TM-RING"/>
    <property type="match status" value="1"/>
</dbReference>
<dbReference type="InterPro" id="IPR045191">
    <property type="entry name" value="MBR1/2-like"/>
</dbReference>
<evidence type="ECO:0000256" key="8">
    <source>
        <dbReference type="PROSITE-ProRule" id="PRU00175"/>
    </source>
</evidence>
<feature type="compositionally biased region" description="Polar residues" evidence="9">
    <location>
        <begin position="517"/>
        <end position="526"/>
    </location>
</feature>
<feature type="region of interest" description="Disordered" evidence="9">
    <location>
        <begin position="61"/>
        <end position="101"/>
    </location>
</feature>
<dbReference type="EMBL" id="HBIO01011013">
    <property type="protein sequence ID" value="CAE0463718.1"/>
    <property type="molecule type" value="Transcribed_RNA"/>
</dbReference>
<feature type="domain" description="RING-type" evidence="11">
    <location>
        <begin position="373"/>
        <end position="414"/>
    </location>
</feature>
<dbReference type="EMBL" id="HBIO01011014">
    <property type="protein sequence ID" value="CAE0463719.1"/>
    <property type="molecule type" value="Transcribed_RNA"/>
</dbReference>
<dbReference type="InterPro" id="IPR013083">
    <property type="entry name" value="Znf_RING/FYVE/PHD"/>
</dbReference>
<evidence type="ECO:0000256" key="6">
    <source>
        <dbReference type="ARBA" id="ARBA00022786"/>
    </source>
</evidence>
<evidence type="ECO:0000256" key="10">
    <source>
        <dbReference type="SAM" id="Phobius"/>
    </source>
</evidence>
<evidence type="ECO:0000256" key="4">
    <source>
        <dbReference type="ARBA" id="ARBA00022723"/>
    </source>
</evidence>
<dbReference type="PANTHER" id="PTHR22937:SF65">
    <property type="entry name" value="E3 UBIQUITIN-PROTEIN LIGASE ARK2C"/>
    <property type="match status" value="1"/>
</dbReference>
<evidence type="ECO:0000259" key="11">
    <source>
        <dbReference type="PROSITE" id="PS50089"/>
    </source>
</evidence>
<keyword evidence="6" id="KW-0833">Ubl conjugation pathway</keyword>
<feature type="region of interest" description="Disordered" evidence="9">
    <location>
        <begin position="510"/>
        <end position="540"/>
    </location>
</feature>
<name>A0A6S8TLV7_9STRA</name>
<evidence type="ECO:0000256" key="5">
    <source>
        <dbReference type="ARBA" id="ARBA00022771"/>
    </source>
</evidence>
<evidence type="ECO:0000256" key="3">
    <source>
        <dbReference type="ARBA" id="ARBA00022679"/>
    </source>
</evidence>
<evidence type="ECO:0000256" key="2">
    <source>
        <dbReference type="ARBA" id="ARBA00012483"/>
    </source>
</evidence>
<feature type="region of interest" description="Disordered" evidence="9">
    <location>
        <begin position="263"/>
        <end position="326"/>
    </location>
</feature>
<keyword evidence="10" id="KW-1133">Transmembrane helix</keyword>
<dbReference type="GO" id="GO:0061630">
    <property type="term" value="F:ubiquitin protein ligase activity"/>
    <property type="evidence" value="ECO:0007669"/>
    <property type="project" value="UniProtKB-EC"/>
</dbReference>
<keyword evidence="10" id="KW-0812">Transmembrane</keyword>
<dbReference type="SMART" id="SM00184">
    <property type="entry name" value="RING"/>
    <property type="match status" value="1"/>
</dbReference>
<keyword evidence="4" id="KW-0479">Metal-binding</keyword>
<feature type="region of interest" description="Disordered" evidence="9">
    <location>
        <begin position="229"/>
        <end position="250"/>
    </location>
</feature>
<feature type="region of interest" description="Disordered" evidence="9">
    <location>
        <begin position="423"/>
        <end position="488"/>
    </location>
</feature>
<dbReference type="PANTHER" id="PTHR22937">
    <property type="entry name" value="E3 UBIQUITIN-PROTEIN LIGASE RNF165"/>
    <property type="match status" value="1"/>
</dbReference>
<feature type="transmembrane region" description="Helical" evidence="10">
    <location>
        <begin position="164"/>
        <end position="181"/>
    </location>
</feature>
<reference evidence="12" key="1">
    <citation type="submission" date="2021-01" db="EMBL/GenBank/DDBJ databases">
        <authorList>
            <person name="Corre E."/>
            <person name="Pelletier E."/>
            <person name="Niang G."/>
            <person name="Scheremetjew M."/>
            <person name="Finn R."/>
            <person name="Kale V."/>
            <person name="Holt S."/>
            <person name="Cochrane G."/>
            <person name="Meng A."/>
            <person name="Brown T."/>
            <person name="Cohen L."/>
        </authorList>
    </citation>
    <scope>NUCLEOTIDE SEQUENCE</scope>
    <source>
        <strain evidence="12">MM31A-1</strain>
    </source>
</reference>
<evidence type="ECO:0000256" key="9">
    <source>
        <dbReference type="SAM" id="MobiDB-lite"/>
    </source>
</evidence>
<sequence>MRSPVGFVSIYSCSILAMTMTHIHMASAIKYAAHCKLEELSAITVEWDQGQQFFFQTSETTPNIIENDGADPDPDTDTESGNNRHLRGSVNGSAERSLDRTKQNREKFKALNCPCVNGKSRPATLCIAKEDYDKRLAMCSVPSDPNLPVKCLSTTKGEIFARNAWPITLLWLISIFIYAFITEGGRLGLKYMFSCCCFFWCKNVSNSHRDFIEEIIRREADTRRRFQRVAVERQNSGRDGPYNRDGSSGPITYILKTKQYMSDKKKVDSESTTSEKTAPLSPENIQDSDENPTTKHTITEPLSPESTVIQQDSDQNPSPIPKHTENVDITNELLCRPCGDVEGDIGGESNGDANIYANLDFSDEEFDEDAVVCTICIMNIEDGDRIGAMPCEHEFHVDCLKEWIKRKNVCPLCQCPDIAREKGSPLDSSTVDGNSDDNERESEDENELHNSPTVRTTGARVDPDEVTSSGRRRRRRRMMNSRGGNTNVSRRLFHINGRAARSTVRVNARNTAGADHSGSSARQSSILVGDPASNGNSLGDRRIESIPRISSTVGSIMVTRRATNRQMLEERRERMLSLRARSAR</sequence>
<dbReference type="GO" id="GO:0008270">
    <property type="term" value="F:zinc ion binding"/>
    <property type="evidence" value="ECO:0007669"/>
    <property type="project" value="UniProtKB-KW"/>
</dbReference>
<dbReference type="Gene3D" id="3.30.40.10">
    <property type="entry name" value="Zinc/RING finger domain, C3HC4 (zinc finger)"/>
    <property type="match status" value="1"/>
</dbReference>
<evidence type="ECO:0000256" key="1">
    <source>
        <dbReference type="ARBA" id="ARBA00000900"/>
    </source>
</evidence>
<accession>A0A6S8TLV7</accession>
<feature type="compositionally biased region" description="Basic residues" evidence="9">
    <location>
        <begin position="470"/>
        <end position="479"/>
    </location>
</feature>
<keyword evidence="7" id="KW-0862">Zinc</keyword>
<feature type="compositionally biased region" description="Acidic residues" evidence="9">
    <location>
        <begin position="434"/>
        <end position="446"/>
    </location>
</feature>
<evidence type="ECO:0000313" key="13">
    <source>
        <dbReference type="EMBL" id="CAE0463719.1"/>
    </source>
</evidence>
<keyword evidence="5 8" id="KW-0863">Zinc-finger</keyword>
<protein>
    <recommendedName>
        <fullName evidence="2">RING-type E3 ubiquitin transferase</fullName>
        <ecNumber evidence="2">2.3.2.27</ecNumber>
    </recommendedName>
</protein>
<feature type="compositionally biased region" description="Polar residues" evidence="9">
    <location>
        <begin position="304"/>
        <end position="317"/>
    </location>
</feature>
<gene>
    <name evidence="12" type="ORF">CDEB00056_LOCUS8559</name>
    <name evidence="13" type="ORF">CDEB00056_LOCUS8560</name>
</gene>
<proteinExistence type="predicted"/>
<dbReference type="InterPro" id="IPR001841">
    <property type="entry name" value="Znf_RING"/>
</dbReference>
<dbReference type="Pfam" id="PF13639">
    <property type="entry name" value="zf-RING_2"/>
    <property type="match status" value="1"/>
</dbReference>